<sequence>MRIIFRFKFWYGKIFLESVHNKLTIISIDLQLIEDGILLPMTFYS</sequence>
<dbReference type="AlphaFoldDB" id="U4TAG1"/>
<reference evidence="1 2" key="1">
    <citation type="journal article" date="2013" name="Genome Announc.">
        <title>Draft Genome Sequence of Psychrobacter aquaticus Strain CMS 56T, Isolated from a Cyanobacterial Mat Sample Collected from Water Bodies in the McMurdo Dry Valley Region of Antarctica.</title>
        <authorList>
            <person name="Reddy G.S."/>
            <person name="Ara S."/>
            <person name="Singh A."/>
            <person name="Kumar Pinnaka A."/>
            <person name="Shivaji S."/>
        </authorList>
    </citation>
    <scope>NUCLEOTIDE SEQUENCE [LARGE SCALE GENOMIC DNA]</scope>
    <source>
        <strain evidence="1 2">CMS 56</strain>
    </source>
</reference>
<name>U4TAG1_9GAMM</name>
<dbReference type="PATRIC" id="fig|1354303.4.peg.6"/>
<evidence type="ECO:0000313" key="1">
    <source>
        <dbReference type="EMBL" id="ERL57091.1"/>
    </source>
</evidence>
<comment type="caution">
    <text evidence="1">The sequence shown here is derived from an EMBL/GenBank/DDBJ whole genome shotgun (WGS) entry which is preliminary data.</text>
</comment>
<keyword evidence="2" id="KW-1185">Reference proteome</keyword>
<proteinExistence type="predicted"/>
<gene>
    <name evidence="1" type="ORF">M917_0006</name>
</gene>
<protein>
    <submittedName>
        <fullName evidence="1">Uncharacterized protein</fullName>
    </submittedName>
</protein>
<organism evidence="1 2">
    <name type="scientific">Psychrobacter aquaticus CMS 56</name>
    <dbReference type="NCBI Taxonomy" id="1354303"/>
    <lineage>
        <taxon>Bacteria</taxon>
        <taxon>Pseudomonadati</taxon>
        <taxon>Pseudomonadota</taxon>
        <taxon>Gammaproteobacteria</taxon>
        <taxon>Moraxellales</taxon>
        <taxon>Moraxellaceae</taxon>
        <taxon>Psychrobacter</taxon>
    </lineage>
</organism>
<dbReference type="Proteomes" id="UP000016761">
    <property type="component" value="Unassembled WGS sequence"/>
</dbReference>
<evidence type="ECO:0000313" key="2">
    <source>
        <dbReference type="Proteomes" id="UP000016761"/>
    </source>
</evidence>
<dbReference type="EMBL" id="AUSW01000001">
    <property type="protein sequence ID" value="ERL57091.1"/>
    <property type="molecule type" value="Genomic_DNA"/>
</dbReference>
<accession>U4TAG1</accession>